<sequence length="111" mass="13231">MEIKDLKERAREVRRKYAKLEKIRYGHEWSGKDLAIGFVGDVGDLMKLVMAKEGIRDIEEMDEKFEHELSDCLWSIMILADKYGVDLEYSFLRTMDELEKRIDSQNKREKK</sequence>
<protein>
    <submittedName>
        <fullName evidence="1">Nucleotide pyrophosphohydrolase</fullName>
    </submittedName>
</protein>
<gene>
    <name evidence="1" type="ORF">COY93_01175</name>
</gene>
<dbReference type="Gene3D" id="1.10.287.1080">
    <property type="entry name" value="MazG-like"/>
    <property type="match status" value="1"/>
</dbReference>
<evidence type="ECO:0000313" key="1">
    <source>
        <dbReference type="EMBL" id="PIY63212.1"/>
    </source>
</evidence>
<comment type="caution">
    <text evidence="1">The sequence shown here is derived from an EMBL/GenBank/DDBJ whole genome shotgun (WGS) entry which is preliminary data.</text>
</comment>
<proteinExistence type="predicted"/>
<dbReference type="SUPFAM" id="SSF101386">
    <property type="entry name" value="all-alpha NTP pyrophosphatases"/>
    <property type="match status" value="1"/>
</dbReference>
<reference evidence="2" key="1">
    <citation type="submission" date="2017-09" db="EMBL/GenBank/DDBJ databases">
        <title>Depth-based differentiation of microbial function through sediment-hosted aquifers and enrichment of novel symbionts in the deep terrestrial subsurface.</title>
        <authorList>
            <person name="Probst A.J."/>
            <person name="Ladd B."/>
            <person name="Jarett J.K."/>
            <person name="Geller-Mcgrath D.E."/>
            <person name="Sieber C.M.K."/>
            <person name="Emerson J.B."/>
            <person name="Anantharaman K."/>
            <person name="Thomas B.C."/>
            <person name="Malmstrom R."/>
            <person name="Stieglmeier M."/>
            <person name="Klingl A."/>
            <person name="Woyke T."/>
            <person name="Ryan C.M."/>
            <person name="Banfield J.F."/>
        </authorList>
    </citation>
    <scope>NUCLEOTIDE SEQUENCE [LARGE SCALE GENOMIC DNA]</scope>
</reference>
<keyword evidence="1" id="KW-0378">Hydrolase</keyword>
<dbReference type="AlphaFoldDB" id="A0A2M7QAN8"/>
<evidence type="ECO:0000313" key="2">
    <source>
        <dbReference type="Proteomes" id="UP000230973"/>
    </source>
</evidence>
<dbReference type="GO" id="GO:0016787">
    <property type="term" value="F:hydrolase activity"/>
    <property type="evidence" value="ECO:0007669"/>
    <property type="project" value="UniProtKB-KW"/>
</dbReference>
<name>A0A2M7QAN8_9BACT</name>
<dbReference type="Proteomes" id="UP000230973">
    <property type="component" value="Unassembled WGS sequence"/>
</dbReference>
<dbReference type="EMBL" id="PFLC01000014">
    <property type="protein sequence ID" value="PIY63212.1"/>
    <property type="molecule type" value="Genomic_DNA"/>
</dbReference>
<accession>A0A2M7QAN8</accession>
<organism evidence="1 2">
    <name type="scientific">Candidatus Uhrbacteria bacterium CG_4_10_14_0_8_um_filter_58_22</name>
    <dbReference type="NCBI Taxonomy" id="1975029"/>
    <lineage>
        <taxon>Bacteria</taxon>
        <taxon>Candidatus Uhriibacteriota</taxon>
    </lineage>
</organism>